<evidence type="ECO:0000313" key="7">
    <source>
        <dbReference type="Proteomes" id="UP000325563"/>
    </source>
</evidence>
<dbReference type="InterPro" id="IPR009057">
    <property type="entry name" value="Homeodomain-like_sf"/>
</dbReference>
<evidence type="ECO:0000256" key="1">
    <source>
        <dbReference type="ARBA" id="ARBA00023015"/>
    </source>
</evidence>
<feature type="domain" description="HTH tetR-type" evidence="4">
    <location>
        <begin position="87"/>
        <end position="131"/>
    </location>
</feature>
<dbReference type="InterPro" id="IPR011075">
    <property type="entry name" value="TetR_C"/>
</dbReference>
<dbReference type="KEGG" id="svn:CP980_32545"/>
<dbReference type="Proteomes" id="UP000325563">
    <property type="component" value="Chromosome"/>
</dbReference>
<organism evidence="6 7">
    <name type="scientific">Streptomyces vinaceus</name>
    <dbReference type="NCBI Taxonomy" id="1960"/>
    <lineage>
        <taxon>Bacteria</taxon>
        <taxon>Bacillati</taxon>
        <taxon>Actinomycetota</taxon>
        <taxon>Actinomycetes</taxon>
        <taxon>Kitasatosporales</taxon>
        <taxon>Streptomycetaceae</taxon>
        <taxon>Streptomyces</taxon>
    </lineage>
</organism>
<dbReference type="PANTHER" id="PTHR47506">
    <property type="entry name" value="TRANSCRIPTIONAL REGULATORY PROTEIN"/>
    <property type="match status" value="1"/>
</dbReference>
<dbReference type="Gene3D" id="1.10.357.10">
    <property type="entry name" value="Tetracycline Repressor, domain 2"/>
    <property type="match status" value="1"/>
</dbReference>
<sequence length="268" mass="29008">MPGRWAVGCDAAPGRNSRKCARSGGPWATVPSGTVRPDAFSVKAWQSGGSVPRSSPLPKGMRVVLEWSLMYFSHMPRPREFEPDAVLNVAMLRFWERGYRAVSVEDLVKATGVKPGSLYSAFPGGKRALFLKSLERYSQLVVPQKLGALEASGASLDEIRGYFDGLVRDLLSPEGRQGCLLVNTAIENAAEDDEAAAVVRGHLARLERCMTHALENAARRRQVRASLDCSGSAKLLVATCQGLMVVGKADPDERLLRAIVDNAFLALA</sequence>
<name>A0A5J6JRA1_STRVI</name>
<dbReference type="AlphaFoldDB" id="A0A5J6JRA1"/>
<keyword evidence="3" id="KW-0804">Transcription</keyword>
<dbReference type="GO" id="GO:0003677">
    <property type="term" value="F:DNA binding"/>
    <property type="evidence" value="ECO:0007669"/>
    <property type="project" value="UniProtKB-KW"/>
</dbReference>
<evidence type="ECO:0000259" key="5">
    <source>
        <dbReference type="Pfam" id="PF16925"/>
    </source>
</evidence>
<dbReference type="Gene3D" id="1.10.10.60">
    <property type="entry name" value="Homeodomain-like"/>
    <property type="match status" value="1"/>
</dbReference>
<accession>A0A5J6JRA1</accession>
<protein>
    <submittedName>
        <fullName evidence="6">TetR/AcrR family transcriptional regulator</fullName>
    </submittedName>
</protein>
<dbReference type="InterPro" id="IPR036271">
    <property type="entry name" value="Tet_transcr_reg_TetR-rel_C_sf"/>
</dbReference>
<evidence type="ECO:0000259" key="4">
    <source>
        <dbReference type="Pfam" id="PF00440"/>
    </source>
</evidence>
<dbReference type="Pfam" id="PF16925">
    <property type="entry name" value="TetR_C_13"/>
    <property type="match status" value="1"/>
</dbReference>
<dbReference type="EMBL" id="CP023692">
    <property type="protein sequence ID" value="QEV50246.1"/>
    <property type="molecule type" value="Genomic_DNA"/>
</dbReference>
<dbReference type="SUPFAM" id="SSF46689">
    <property type="entry name" value="Homeodomain-like"/>
    <property type="match status" value="1"/>
</dbReference>
<evidence type="ECO:0000256" key="2">
    <source>
        <dbReference type="ARBA" id="ARBA00023125"/>
    </source>
</evidence>
<keyword evidence="1" id="KW-0805">Transcription regulation</keyword>
<dbReference type="SUPFAM" id="SSF48498">
    <property type="entry name" value="Tetracyclin repressor-like, C-terminal domain"/>
    <property type="match status" value="1"/>
</dbReference>
<keyword evidence="7" id="KW-1185">Reference proteome</keyword>
<feature type="domain" description="Tetracyclin repressor-like C-terminal" evidence="5">
    <location>
        <begin position="157"/>
        <end position="257"/>
    </location>
</feature>
<reference evidence="6 7" key="1">
    <citation type="submission" date="2017-09" db="EMBL/GenBank/DDBJ databases">
        <authorList>
            <person name="Lee N."/>
            <person name="Cho B.-K."/>
        </authorList>
    </citation>
    <scope>NUCLEOTIDE SEQUENCE [LARGE SCALE GENOMIC DNA]</scope>
    <source>
        <strain evidence="6 7">ATCC 27476</strain>
    </source>
</reference>
<gene>
    <name evidence="6" type="ORF">CP980_32545</name>
</gene>
<evidence type="ECO:0000256" key="3">
    <source>
        <dbReference type="ARBA" id="ARBA00023163"/>
    </source>
</evidence>
<evidence type="ECO:0000313" key="6">
    <source>
        <dbReference type="EMBL" id="QEV50246.1"/>
    </source>
</evidence>
<dbReference type="PANTHER" id="PTHR47506:SF10">
    <property type="entry name" value="TRANSCRIPTIONAL REGULATORY PROTEIN"/>
    <property type="match status" value="1"/>
</dbReference>
<dbReference type="InterPro" id="IPR001647">
    <property type="entry name" value="HTH_TetR"/>
</dbReference>
<proteinExistence type="predicted"/>
<keyword evidence="2" id="KW-0238">DNA-binding</keyword>
<dbReference type="Pfam" id="PF00440">
    <property type="entry name" value="TetR_N"/>
    <property type="match status" value="1"/>
</dbReference>